<dbReference type="PROSITE" id="PS50053">
    <property type="entry name" value="UBIQUITIN_2"/>
    <property type="match status" value="8"/>
</dbReference>
<dbReference type="AlphaFoldDB" id="A0A9K3L2D1"/>
<feature type="domain" description="Ubiquitin-like" evidence="1">
    <location>
        <begin position="245"/>
        <end position="313"/>
    </location>
</feature>
<accession>A0A9K3L2D1</accession>
<dbReference type="Proteomes" id="UP000693970">
    <property type="component" value="Unassembled WGS sequence"/>
</dbReference>
<dbReference type="SMART" id="SM00213">
    <property type="entry name" value="UBQ"/>
    <property type="match status" value="8"/>
</dbReference>
<feature type="domain" description="Ubiquitin-like" evidence="1">
    <location>
        <begin position="145"/>
        <end position="213"/>
    </location>
</feature>
<dbReference type="InterPro" id="IPR050158">
    <property type="entry name" value="Ubiquitin_ubiquitin-like"/>
</dbReference>
<feature type="domain" description="Ubiquitin-like" evidence="1">
    <location>
        <begin position="316"/>
        <end position="384"/>
    </location>
</feature>
<feature type="domain" description="Ubiquitin-like" evidence="1">
    <location>
        <begin position="387"/>
        <end position="456"/>
    </location>
</feature>
<dbReference type="InterPro" id="IPR000626">
    <property type="entry name" value="Ubiquitin-like_dom"/>
</dbReference>
<dbReference type="CDD" id="cd17039">
    <property type="entry name" value="Ubl_ubiquitin_like"/>
    <property type="match status" value="6"/>
</dbReference>
<reference evidence="2" key="2">
    <citation type="submission" date="2021-04" db="EMBL/GenBank/DDBJ databases">
        <authorList>
            <person name="Podell S."/>
        </authorList>
    </citation>
    <scope>NUCLEOTIDE SEQUENCE</scope>
    <source>
        <strain evidence="2">Hildebrandi</strain>
    </source>
</reference>
<name>A0A9K3L2D1_9STRA</name>
<dbReference type="PANTHER" id="PTHR10666">
    <property type="entry name" value="UBIQUITIN"/>
    <property type="match status" value="1"/>
</dbReference>
<comment type="caution">
    <text evidence="2">The sequence shown here is derived from an EMBL/GenBank/DDBJ whole genome shotgun (WGS) entry which is preliminary data.</text>
</comment>
<evidence type="ECO:0000259" key="1">
    <source>
        <dbReference type="PROSITE" id="PS50053"/>
    </source>
</evidence>
<evidence type="ECO:0000313" key="2">
    <source>
        <dbReference type="EMBL" id="KAG7354142.1"/>
    </source>
</evidence>
<dbReference type="EMBL" id="JAGRRH010000016">
    <property type="protein sequence ID" value="KAG7354142.1"/>
    <property type="molecule type" value="Genomic_DNA"/>
</dbReference>
<dbReference type="OrthoDB" id="1885901at2759"/>
<feature type="domain" description="Ubiquitin-like" evidence="1">
    <location>
        <begin position="563"/>
        <end position="631"/>
    </location>
</feature>
<gene>
    <name evidence="2" type="ORF">IV203_003498</name>
</gene>
<keyword evidence="3" id="KW-1185">Reference proteome</keyword>
<reference evidence="2" key="1">
    <citation type="journal article" date="2021" name="Sci. Rep.">
        <title>Diploid genomic architecture of Nitzschia inconspicua, an elite biomass production diatom.</title>
        <authorList>
            <person name="Oliver A."/>
            <person name="Podell S."/>
            <person name="Pinowska A."/>
            <person name="Traller J.C."/>
            <person name="Smith S.R."/>
            <person name="McClure R."/>
            <person name="Beliaev A."/>
            <person name="Bohutskyi P."/>
            <person name="Hill E.A."/>
            <person name="Rabines A."/>
            <person name="Zheng H."/>
            <person name="Allen L.Z."/>
            <person name="Kuo A."/>
            <person name="Grigoriev I.V."/>
            <person name="Allen A.E."/>
            <person name="Hazlebeck D."/>
            <person name="Allen E.E."/>
        </authorList>
    </citation>
    <scope>NUCLEOTIDE SEQUENCE</scope>
    <source>
        <strain evidence="2">Hildebrandi</strain>
    </source>
</reference>
<feature type="domain" description="Ubiquitin-like" evidence="1">
    <location>
        <begin position="492"/>
        <end position="560"/>
    </location>
</feature>
<proteinExistence type="predicted"/>
<feature type="domain" description="Ubiquitin-like" evidence="1">
    <location>
        <begin position="1"/>
        <end position="70"/>
    </location>
</feature>
<evidence type="ECO:0000313" key="3">
    <source>
        <dbReference type="Proteomes" id="UP000693970"/>
    </source>
</evidence>
<feature type="domain" description="Ubiquitin-like" evidence="1">
    <location>
        <begin position="73"/>
        <end position="142"/>
    </location>
</feature>
<sequence>MKLTITHWDGKTIFYVEVEQTEYVEDLKAIIQEKYDIPVDQQRLSHRGDEIDDTATIEDLYLTEGDSLVLEPMKVTVILPDNVKRIRLTLVPTDNIKKIKKAVFKKAGIKPEYQCVIFNQNELHDGQTIADSNIEHGDAVVVQQFTLNICHWDGDIFQVTPSPRDTVEVIKKIIMEKTGVEKEKQKFVFKENPVNEFVSFKAQQIKNKSLLEMQKPCKPKKEAVKLSFFPDPKPAIMADDSPRVVSLSIRLFNGTTFKMEVDTNNFIDDLKPLIEEQHGISPDQQRISFDGTLIDETETLADQGIEEGAVLVLEPMKIFILLPNGKKIRFSVNIDDTIKRIKRVVTKKSGIPAAVQVVKFNDMEVADSKTLSSLSVVHEDTLIVETFRITVVDWEGETIEFKEISPKDTLEEIKTFLNKEKGYHFNKQVFKYAGTKLNSFVPIGDQGVSNMSILEMEKPKEEVRPQKKVSLQIFGALDEDPLKRSTHCDDHICVTIQKSKTETFPLYFDAMGYIADLKIKIEDAQDIKVTDQRLSLDGAILEDDLTLVECKISNGTTLVLEPMRVVCVLPNKKKMRLTVSLDDTIKKLKNAVFKKTKISMDVQCIMFGGKELRDMDRIESSGISHEDEIMVELYSIKIAHWLGDIFILTDLNPSDNLEDLKSILQKRKQIPKEMQQFTIEGRPVNGFISL</sequence>
<organism evidence="2 3">
    <name type="scientific">Nitzschia inconspicua</name>
    <dbReference type="NCBI Taxonomy" id="303405"/>
    <lineage>
        <taxon>Eukaryota</taxon>
        <taxon>Sar</taxon>
        <taxon>Stramenopiles</taxon>
        <taxon>Ochrophyta</taxon>
        <taxon>Bacillariophyta</taxon>
        <taxon>Bacillariophyceae</taxon>
        <taxon>Bacillariophycidae</taxon>
        <taxon>Bacillariales</taxon>
        <taxon>Bacillariaceae</taxon>
        <taxon>Nitzschia</taxon>
    </lineage>
</organism>
<dbReference type="Pfam" id="PF00240">
    <property type="entry name" value="ubiquitin"/>
    <property type="match status" value="7"/>
</dbReference>
<protein>
    <submittedName>
        <fullName evidence="2">Ubiquitin</fullName>
    </submittedName>
</protein>